<evidence type="ECO:0008006" key="5">
    <source>
        <dbReference type="Google" id="ProtNLM"/>
    </source>
</evidence>
<keyword evidence="2" id="KW-0472">Membrane</keyword>
<dbReference type="InterPro" id="IPR045513">
    <property type="entry name" value="DUF6479"/>
</dbReference>
<gene>
    <name evidence="3" type="ORF">GCM10012287_31360</name>
</gene>
<reference evidence="4" key="1">
    <citation type="journal article" date="2019" name="Int. J. Syst. Evol. Microbiol.">
        <title>The Global Catalogue of Microorganisms (GCM) 10K type strain sequencing project: providing services to taxonomists for standard genome sequencing and annotation.</title>
        <authorList>
            <consortium name="The Broad Institute Genomics Platform"/>
            <consortium name="The Broad Institute Genome Sequencing Center for Infectious Disease"/>
            <person name="Wu L."/>
            <person name="Ma J."/>
        </authorList>
    </citation>
    <scope>NUCLEOTIDE SEQUENCE [LARGE SCALE GENOMIC DNA]</scope>
    <source>
        <strain evidence="4">CGMCC 4.7178</strain>
    </source>
</reference>
<evidence type="ECO:0000256" key="1">
    <source>
        <dbReference type="SAM" id="MobiDB-lite"/>
    </source>
</evidence>
<name>A0ABQ2MER5_9ACTN</name>
<dbReference type="RefSeq" id="WP_052708603.1">
    <property type="nucleotide sequence ID" value="NZ_BMMP01000009.1"/>
</dbReference>
<organism evidence="3 4">
    <name type="scientific">Streptomyces daqingensis</name>
    <dbReference type="NCBI Taxonomy" id="1472640"/>
    <lineage>
        <taxon>Bacteria</taxon>
        <taxon>Bacillati</taxon>
        <taxon>Actinomycetota</taxon>
        <taxon>Actinomycetes</taxon>
        <taxon>Kitasatosporales</taxon>
        <taxon>Streptomycetaceae</taxon>
        <taxon>Streptomyces</taxon>
    </lineage>
</organism>
<feature type="region of interest" description="Disordered" evidence="1">
    <location>
        <begin position="48"/>
        <end position="126"/>
    </location>
</feature>
<feature type="compositionally biased region" description="Gly residues" evidence="1">
    <location>
        <begin position="116"/>
        <end position="126"/>
    </location>
</feature>
<feature type="compositionally biased region" description="Basic and acidic residues" evidence="1">
    <location>
        <begin position="71"/>
        <end position="112"/>
    </location>
</feature>
<dbReference type="Proteomes" id="UP000631535">
    <property type="component" value="Unassembled WGS sequence"/>
</dbReference>
<keyword evidence="2" id="KW-0812">Transmembrane</keyword>
<proteinExistence type="predicted"/>
<keyword evidence="4" id="KW-1185">Reference proteome</keyword>
<dbReference type="Pfam" id="PF20087">
    <property type="entry name" value="DUF6479"/>
    <property type="match status" value="1"/>
</dbReference>
<evidence type="ECO:0000313" key="4">
    <source>
        <dbReference type="Proteomes" id="UP000631535"/>
    </source>
</evidence>
<accession>A0ABQ2MER5</accession>
<sequence>MYAALAGNTPMIPLAENRDLLVGIAPLVAGIVVVVGLILAVSYGIRIRSRGDQRPSSPGEPGPEEPQGYETSHRVPDEVPHDGQRRMPYEFKDYDSDSHPGEHERPQPKWDEGSSGSFGSGGLGHH</sequence>
<keyword evidence="2" id="KW-1133">Transmembrane helix</keyword>
<dbReference type="EMBL" id="BMMP01000009">
    <property type="protein sequence ID" value="GGO50791.1"/>
    <property type="molecule type" value="Genomic_DNA"/>
</dbReference>
<feature type="transmembrane region" description="Helical" evidence="2">
    <location>
        <begin position="20"/>
        <end position="45"/>
    </location>
</feature>
<evidence type="ECO:0000313" key="3">
    <source>
        <dbReference type="EMBL" id="GGO50791.1"/>
    </source>
</evidence>
<evidence type="ECO:0000256" key="2">
    <source>
        <dbReference type="SAM" id="Phobius"/>
    </source>
</evidence>
<protein>
    <recommendedName>
        <fullName evidence="5">Secreted protein</fullName>
    </recommendedName>
</protein>
<comment type="caution">
    <text evidence="3">The sequence shown here is derived from an EMBL/GenBank/DDBJ whole genome shotgun (WGS) entry which is preliminary data.</text>
</comment>